<evidence type="ECO:0000313" key="2">
    <source>
        <dbReference type="EMBL" id="GFU11343.1"/>
    </source>
</evidence>
<protein>
    <submittedName>
        <fullName evidence="2">Uncharacterized protein</fullName>
    </submittedName>
</protein>
<proteinExistence type="predicted"/>
<feature type="compositionally biased region" description="Basic and acidic residues" evidence="1">
    <location>
        <begin position="108"/>
        <end position="122"/>
    </location>
</feature>
<evidence type="ECO:0000313" key="3">
    <source>
        <dbReference type="Proteomes" id="UP000887013"/>
    </source>
</evidence>
<accession>A0A8X6QCJ1</accession>
<name>A0A8X6QCJ1_NEPPI</name>
<feature type="compositionally biased region" description="Polar residues" evidence="1">
    <location>
        <begin position="48"/>
        <end position="58"/>
    </location>
</feature>
<sequence length="131" mass="14696">MRLQRRNRYKVVRCAAGSGAASVQVVMAAGNQRRRGMGWSQQRRRWCSTKTKPQTTRPQEGRDAAQLATAFARVRVETALRCRSGAPARTDRATPEKYRHGKGSGEPLRIEDMATSEAEERKTHSRRGVSV</sequence>
<feature type="compositionally biased region" description="Basic residues" evidence="1">
    <location>
        <begin position="32"/>
        <end position="47"/>
    </location>
</feature>
<evidence type="ECO:0000256" key="1">
    <source>
        <dbReference type="SAM" id="MobiDB-lite"/>
    </source>
</evidence>
<dbReference type="EMBL" id="BMAW01125201">
    <property type="protein sequence ID" value="GFU11343.1"/>
    <property type="molecule type" value="Genomic_DNA"/>
</dbReference>
<reference evidence="2" key="1">
    <citation type="submission" date="2020-08" db="EMBL/GenBank/DDBJ databases">
        <title>Multicomponent nature underlies the extraordinary mechanical properties of spider dragline silk.</title>
        <authorList>
            <person name="Kono N."/>
            <person name="Nakamura H."/>
            <person name="Mori M."/>
            <person name="Yoshida Y."/>
            <person name="Ohtoshi R."/>
            <person name="Malay A.D."/>
            <person name="Moran D.A.P."/>
            <person name="Tomita M."/>
            <person name="Numata K."/>
            <person name="Arakawa K."/>
        </authorList>
    </citation>
    <scope>NUCLEOTIDE SEQUENCE</scope>
</reference>
<feature type="region of interest" description="Disordered" evidence="1">
    <location>
        <begin position="82"/>
        <end position="131"/>
    </location>
</feature>
<dbReference type="AlphaFoldDB" id="A0A8X6QCJ1"/>
<feature type="region of interest" description="Disordered" evidence="1">
    <location>
        <begin position="31"/>
        <end position="62"/>
    </location>
</feature>
<comment type="caution">
    <text evidence="2">The sequence shown here is derived from an EMBL/GenBank/DDBJ whole genome shotgun (WGS) entry which is preliminary data.</text>
</comment>
<dbReference type="Proteomes" id="UP000887013">
    <property type="component" value="Unassembled WGS sequence"/>
</dbReference>
<feature type="compositionally biased region" description="Basic and acidic residues" evidence="1">
    <location>
        <begin position="89"/>
        <end position="98"/>
    </location>
</feature>
<keyword evidence="3" id="KW-1185">Reference proteome</keyword>
<organism evidence="2 3">
    <name type="scientific">Nephila pilipes</name>
    <name type="common">Giant wood spider</name>
    <name type="synonym">Nephila maculata</name>
    <dbReference type="NCBI Taxonomy" id="299642"/>
    <lineage>
        <taxon>Eukaryota</taxon>
        <taxon>Metazoa</taxon>
        <taxon>Ecdysozoa</taxon>
        <taxon>Arthropoda</taxon>
        <taxon>Chelicerata</taxon>
        <taxon>Arachnida</taxon>
        <taxon>Araneae</taxon>
        <taxon>Araneomorphae</taxon>
        <taxon>Entelegynae</taxon>
        <taxon>Araneoidea</taxon>
        <taxon>Nephilidae</taxon>
        <taxon>Nephila</taxon>
    </lineage>
</organism>
<gene>
    <name evidence="2" type="ORF">NPIL_329121</name>
</gene>